<dbReference type="SUPFAM" id="SSF81631">
    <property type="entry name" value="PAP/OAS1 substrate-binding domain"/>
    <property type="match status" value="1"/>
</dbReference>
<dbReference type="GO" id="GO:1990817">
    <property type="term" value="F:poly(A) RNA polymerase activity"/>
    <property type="evidence" value="ECO:0007669"/>
    <property type="project" value="UniProtKB-EC"/>
</dbReference>
<gene>
    <name evidence="12" type="ORF">BCR33DRAFT_320038</name>
</gene>
<organism evidence="12 13">
    <name type="scientific">Rhizoclosmatium globosum</name>
    <dbReference type="NCBI Taxonomy" id="329046"/>
    <lineage>
        <taxon>Eukaryota</taxon>
        <taxon>Fungi</taxon>
        <taxon>Fungi incertae sedis</taxon>
        <taxon>Chytridiomycota</taxon>
        <taxon>Chytridiomycota incertae sedis</taxon>
        <taxon>Chytridiomycetes</taxon>
        <taxon>Chytridiales</taxon>
        <taxon>Chytriomycetaceae</taxon>
        <taxon>Rhizoclosmatium</taxon>
    </lineage>
</organism>
<evidence type="ECO:0000313" key="12">
    <source>
        <dbReference type="EMBL" id="ORY52539.1"/>
    </source>
</evidence>
<dbReference type="EC" id="2.7.7.19" evidence="5"/>
<dbReference type="PANTHER" id="PTHR12271:SF40">
    <property type="entry name" value="POLY(A) RNA POLYMERASE GLD2"/>
    <property type="match status" value="1"/>
</dbReference>
<feature type="domain" description="Poly(A) RNA polymerase mitochondrial-like central palm" evidence="11">
    <location>
        <begin position="1"/>
        <end position="78"/>
    </location>
</feature>
<evidence type="ECO:0000256" key="7">
    <source>
        <dbReference type="ARBA" id="ARBA00022679"/>
    </source>
</evidence>
<dbReference type="SUPFAM" id="SSF81301">
    <property type="entry name" value="Nucleotidyltransferase"/>
    <property type="match status" value="1"/>
</dbReference>
<accession>A0A1Y2CZS9</accession>
<evidence type="ECO:0000256" key="2">
    <source>
        <dbReference type="ARBA" id="ARBA00001946"/>
    </source>
</evidence>
<feature type="domain" description="PAP-associated" evidence="10">
    <location>
        <begin position="177"/>
        <end position="245"/>
    </location>
</feature>
<dbReference type="PANTHER" id="PTHR12271">
    <property type="entry name" value="POLY A POLYMERASE CID PAP -RELATED"/>
    <property type="match status" value="1"/>
</dbReference>
<proteinExistence type="inferred from homology"/>
<dbReference type="Pfam" id="PF03828">
    <property type="entry name" value="PAP_assoc"/>
    <property type="match status" value="1"/>
</dbReference>
<dbReference type="OrthoDB" id="407432at2759"/>
<dbReference type="Gene3D" id="1.10.1410.10">
    <property type="match status" value="1"/>
</dbReference>
<comment type="caution">
    <text evidence="12">The sequence shown here is derived from an EMBL/GenBank/DDBJ whole genome shotgun (WGS) entry which is preliminary data.</text>
</comment>
<evidence type="ECO:0000256" key="9">
    <source>
        <dbReference type="ARBA" id="ARBA00022842"/>
    </source>
</evidence>
<dbReference type="InterPro" id="IPR054708">
    <property type="entry name" value="MTPAP-like_central"/>
</dbReference>
<evidence type="ECO:0000256" key="1">
    <source>
        <dbReference type="ARBA" id="ARBA00001936"/>
    </source>
</evidence>
<name>A0A1Y2CZS9_9FUNG</name>
<keyword evidence="8" id="KW-0479">Metal-binding</keyword>
<dbReference type="InterPro" id="IPR043519">
    <property type="entry name" value="NT_sf"/>
</dbReference>
<comment type="similarity">
    <text evidence="4">Belongs to the DNA polymerase type-B-like family.</text>
</comment>
<keyword evidence="6" id="KW-0963">Cytoplasm</keyword>
<comment type="cofactor">
    <cofactor evidence="2">
        <name>Mg(2+)</name>
        <dbReference type="ChEBI" id="CHEBI:18420"/>
    </cofactor>
</comment>
<evidence type="ECO:0000256" key="4">
    <source>
        <dbReference type="ARBA" id="ARBA00008593"/>
    </source>
</evidence>
<dbReference type="GO" id="GO:0031123">
    <property type="term" value="P:RNA 3'-end processing"/>
    <property type="evidence" value="ECO:0007669"/>
    <property type="project" value="TreeGrafter"/>
</dbReference>
<dbReference type="STRING" id="329046.A0A1Y2CZS9"/>
<keyword evidence="7" id="KW-0808">Transferase</keyword>
<comment type="cofactor">
    <cofactor evidence="1">
        <name>Mn(2+)</name>
        <dbReference type="ChEBI" id="CHEBI:29035"/>
    </cofactor>
</comment>
<comment type="subcellular location">
    <subcellularLocation>
        <location evidence="3">Cytoplasm</location>
    </subcellularLocation>
</comment>
<dbReference type="GO" id="GO:0010605">
    <property type="term" value="P:negative regulation of macromolecule metabolic process"/>
    <property type="evidence" value="ECO:0007669"/>
    <property type="project" value="UniProtKB-ARBA"/>
</dbReference>
<sequence length="305" mass="34765">MDLSISLSENYLKLTSPQLVEKLGAVMKNAGMRDVKMLTRARVPIVKIRDPITGIRCDIGFQSSLVMYNTRLLKAYSQIDPRFRELVFIVKYWSKQRNINEPYFGTLSSYCFVLMIIHFLQVRGVLPCLQKIAPNGVVADDMNSLPMKRVEDFNVYFYEDVHELIRNGHWNSTNTESVGELLVAFFKYYSAEFPYVHGVASVRTGGVLSKEDKGWTKDRQQEINRSGAVKDRYWLCVEDPFEMSNNVGRPVDKETLFEVRGEFIRASKILCAGASEDNTLAKVCEKAPIVISKKGTGGMAMTRKW</sequence>
<evidence type="ECO:0000259" key="11">
    <source>
        <dbReference type="Pfam" id="PF22600"/>
    </source>
</evidence>
<protein>
    <recommendedName>
        <fullName evidence="5">polynucleotide adenylyltransferase</fullName>
        <ecNumber evidence="5">2.7.7.19</ecNumber>
    </recommendedName>
</protein>
<dbReference type="Proteomes" id="UP000193642">
    <property type="component" value="Unassembled WGS sequence"/>
</dbReference>
<evidence type="ECO:0000259" key="10">
    <source>
        <dbReference type="Pfam" id="PF03828"/>
    </source>
</evidence>
<dbReference type="AlphaFoldDB" id="A0A1Y2CZS9"/>
<evidence type="ECO:0000256" key="5">
    <source>
        <dbReference type="ARBA" id="ARBA00012388"/>
    </source>
</evidence>
<dbReference type="InterPro" id="IPR002058">
    <property type="entry name" value="PAP_assoc"/>
</dbReference>
<dbReference type="Gene3D" id="3.30.460.10">
    <property type="entry name" value="Beta Polymerase, domain 2"/>
    <property type="match status" value="1"/>
</dbReference>
<dbReference type="GO" id="GO:0046872">
    <property type="term" value="F:metal ion binding"/>
    <property type="evidence" value="ECO:0007669"/>
    <property type="project" value="UniProtKB-KW"/>
</dbReference>
<evidence type="ECO:0000256" key="8">
    <source>
        <dbReference type="ARBA" id="ARBA00022723"/>
    </source>
</evidence>
<evidence type="ECO:0000313" key="13">
    <source>
        <dbReference type="Proteomes" id="UP000193642"/>
    </source>
</evidence>
<keyword evidence="13" id="KW-1185">Reference proteome</keyword>
<dbReference type="GO" id="GO:0005737">
    <property type="term" value="C:cytoplasm"/>
    <property type="evidence" value="ECO:0007669"/>
    <property type="project" value="UniProtKB-SubCell"/>
</dbReference>
<reference evidence="12 13" key="1">
    <citation type="submission" date="2016-07" db="EMBL/GenBank/DDBJ databases">
        <title>Pervasive Adenine N6-methylation of Active Genes in Fungi.</title>
        <authorList>
            <consortium name="DOE Joint Genome Institute"/>
            <person name="Mondo S.J."/>
            <person name="Dannebaum R.O."/>
            <person name="Kuo R.C."/>
            <person name="Labutti K."/>
            <person name="Haridas S."/>
            <person name="Kuo A."/>
            <person name="Salamov A."/>
            <person name="Ahrendt S.R."/>
            <person name="Lipzen A."/>
            <person name="Sullivan W."/>
            <person name="Andreopoulos W.B."/>
            <person name="Clum A."/>
            <person name="Lindquist E."/>
            <person name="Daum C."/>
            <person name="Ramamoorthy G.K."/>
            <person name="Gryganskyi A."/>
            <person name="Culley D."/>
            <person name="Magnuson J.K."/>
            <person name="James T.Y."/>
            <person name="O'Malley M.A."/>
            <person name="Stajich J.E."/>
            <person name="Spatafora J.W."/>
            <person name="Visel A."/>
            <person name="Grigoriev I.V."/>
        </authorList>
    </citation>
    <scope>NUCLEOTIDE SEQUENCE [LARGE SCALE GENOMIC DNA]</scope>
    <source>
        <strain evidence="12 13">JEL800</strain>
    </source>
</reference>
<dbReference type="EMBL" id="MCGO01000003">
    <property type="protein sequence ID" value="ORY52539.1"/>
    <property type="molecule type" value="Genomic_DNA"/>
</dbReference>
<evidence type="ECO:0000256" key="6">
    <source>
        <dbReference type="ARBA" id="ARBA00022490"/>
    </source>
</evidence>
<evidence type="ECO:0000256" key="3">
    <source>
        <dbReference type="ARBA" id="ARBA00004496"/>
    </source>
</evidence>
<dbReference type="Pfam" id="PF22600">
    <property type="entry name" value="MTPAP-like_central"/>
    <property type="match status" value="1"/>
</dbReference>
<keyword evidence="9" id="KW-0460">Magnesium</keyword>